<organism evidence="1 2">
    <name type="scientific">Candidatus Yanofskybacteria bacterium GW2011_GWA2_44_9</name>
    <dbReference type="NCBI Taxonomy" id="1619025"/>
    <lineage>
        <taxon>Bacteria</taxon>
        <taxon>Candidatus Yanofskyibacteriota</taxon>
    </lineage>
</organism>
<reference evidence="1 2" key="1">
    <citation type="journal article" date="2015" name="Nature">
        <title>rRNA introns, odd ribosomes, and small enigmatic genomes across a large radiation of phyla.</title>
        <authorList>
            <person name="Brown C.T."/>
            <person name="Hug L.A."/>
            <person name="Thomas B.C."/>
            <person name="Sharon I."/>
            <person name="Castelle C.J."/>
            <person name="Singh A."/>
            <person name="Wilkins M.J."/>
            <person name="Williams K.H."/>
            <person name="Banfield J.F."/>
        </authorList>
    </citation>
    <scope>NUCLEOTIDE SEQUENCE [LARGE SCALE GENOMIC DNA]</scope>
</reference>
<gene>
    <name evidence="1" type="ORF">UW79_C0012G0041</name>
</gene>
<comment type="caution">
    <text evidence="1">The sequence shown here is derived from an EMBL/GenBank/DDBJ whole genome shotgun (WGS) entry which is preliminary data.</text>
</comment>
<name>A0A0G1KE70_9BACT</name>
<feature type="non-terminal residue" evidence="1">
    <location>
        <position position="234"/>
    </location>
</feature>
<accession>A0A0G1KE70</accession>
<sequence length="234" mass="27547">MKEADEMKRAQGKETISGIEFQEARELLGEDLIGPEEIEKTWGVRPEDVPEIPFSREELERAKEMGQMLVLRVEKTEDGKPMSMEAMIDIIQKRWDKEGKGKLLYTDNEYKNWKERTGADFSQKSPRTGWAFVSKELLPQSTSKNYAQQTEVMVAYLKDNVFKDMEIPEEYEEAFQEWEQVKQTDKNIQELLRNPDNPKYDWQQAAKELAELKITQLTRQSIQETIYDLALYYD</sequence>
<dbReference type="Proteomes" id="UP000034032">
    <property type="component" value="Unassembled WGS sequence"/>
</dbReference>
<protein>
    <submittedName>
        <fullName evidence="1">Uncharacterized protein</fullName>
    </submittedName>
</protein>
<proteinExistence type="predicted"/>
<dbReference type="AlphaFoldDB" id="A0A0G1KE70"/>
<evidence type="ECO:0000313" key="1">
    <source>
        <dbReference type="EMBL" id="KKT82031.1"/>
    </source>
</evidence>
<dbReference type="EMBL" id="LCJR01000012">
    <property type="protein sequence ID" value="KKT82031.1"/>
    <property type="molecule type" value="Genomic_DNA"/>
</dbReference>
<evidence type="ECO:0000313" key="2">
    <source>
        <dbReference type="Proteomes" id="UP000034032"/>
    </source>
</evidence>